<keyword evidence="1" id="KW-0812">Transmembrane</keyword>
<dbReference type="PANTHER" id="PTHR39456:SF1">
    <property type="entry name" value="METAL-DEPENDENT HYDROLASE"/>
    <property type="match status" value="1"/>
</dbReference>
<dbReference type="PIRSF" id="PIRSF007580">
    <property type="entry name" value="UCP07580"/>
    <property type="match status" value="1"/>
</dbReference>
<proteinExistence type="predicted"/>
<dbReference type="InterPro" id="IPR016516">
    <property type="entry name" value="UCP07580"/>
</dbReference>
<dbReference type="Pfam" id="PF10118">
    <property type="entry name" value="Metal_hydrol"/>
    <property type="match status" value="1"/>
</dbReference>
<dbReference type="OrthoDB" id="5727566at2"/>
<keyword evidence="1" id="KW-1133">Transmembrane helix</keyword>
<name>A0A3E0WIW7_9GAMM</name>
<keyword evidence="3" id="KW-1185">Reference proteome</keyword>
<evidence type="ECO:0008006" key="4">
    <source>
        <dbReference type="Google" id="ProtNLM"/>
    </source>
</evidence>
<evidence type="ECO:0000256" key="1">
    <source>
        <dbReference type="SAM" id="Phobius"/>
    </source>
</evidence>
<dbReference type="RefSeq" id="WP_116303320.1">
    <property type="nucleotide sequence ID" value="NZ_NFZV01000020.1"/>
</dbReference>
<feature type="transmembrane region" description="Helical" evidence="1">
    <location>
        <begin position="189"/>
        <end position="213"/>
    </location>
</feature>
<gene>
    <name evidence="2" type="ORF">CAL65_18490</name>
</gene>
<dbReference type="EMBL" id="NFZW01000024">
    <property type="protein sequence ID" value="RFA32930.1"/>
    <property type="molecule type" value="Genomic_DNA"/>
</dbReference>
<comment type="caution">
    <text evidence="2">The sequence shown here is derived from an EMBL/GenBank/DDBJ whole genome shotgun (WGS) entry which is preliminary data.</text>
</comment>
<keyword evidence="1" id="KW-0472">Membrane</keyword>
<evidence type="ECO:0000313" key="3">
    <source>
        <dbReference type="Proteomes" id="UP000256763"/>
    </source>
</evidence>
<organism evidence="2 3">
    <name type="scientific">Alkalilimnicola ehrlichii</name>
    <dbReference type="NCBI Taxonomy" id="351052"/>
    <lineage>
        <taxon>Bacteria</taxon>
        <taxon>Pseudomonadati</taxon>
        <taxon>Pseudomonadota</taxon>
        <taxon>Gammaproteobacteria</taxon>
        <taxon>Chromatiales</taxon>
        <taxon>Ectothiorhodospiraceae</taxon>
        <taxon>Alkalilimnicola</taxon>
    </lineage>
</organism>
<sequence length="282" mass="32611">METETASAPDRIRARRFAVNYNDSAVPRIWVEGDVFLTHWLNAYTMTVLDGEVFIIQTIKQAMDKLDEPRVRDDAQGLIGQEVSHSRGHSQFFDVLQQQGFKLKTYLAFTRFLSFKILAPLATQTQQLAFVVGVERINELFAEISLASGTLDKASPAVRSLYEWHFAEEIEHKAVAFDVYQAISGSRFWLGYGVVMSYLVNMGYLFLAFSTFMRQDGQLFKWKVWRRAFQYWFTKERFLPRMTRGCLQVLKRGFHPSQSDNRKLAEHVLRRRVIKADSAGDA</sequence>
<accession>A0A3E0WIW7</accession>
<dbReference type="PANTHER" id="PTHR39456">
    <property type="entry name" value="METAL-DEPENDENT HYDROLASE"/>
    <property type="match status" value="1"/>
</dbReference>
<dbReference type="Proteomes" id="UP000256763">
    <property type="component" value="Unassembled WGS sequence"/>
</dbReference>
<reference evidence="3" key="1">
    <citation type="submission" date="2017-05" db="EMBL/GenBank/DDBJ databases">
        <authorList>
            <person name="Sharma S."/>
            <person name="Sidhu C."/>
            <person name="Pinnaka A.K."/>
        </authorList>
    </citation>
    <scope>NUCLEOTIDE SEQUENCE [LARGE SCALE GENOMIC DNA]</scope>
    <source>
        <strain evidence="3">AK93</strain>
    </source>
</reference>
<dbReference type="AlphaFoldDB" id="A0A3E0WIW7"/>
<protein>
    <recommendedName>
        <fullName evidence="4">Metal-dependent hydrolase</fullName>
    </recommendedName>
</protein>
<evidence type="ECO:0000313" key="2">
    <source>
        <dbReference type="EMBL" id="RFA32930.1"/>
    </source>
</evidence>